<name>A0AAJ7BL88_CEPCN</name>
<dbReference type="GO" id="GO:0032012">
    <property type="term" value="P:regulation of ARF protein signal transduction"/>
    <property type="evidence" value="ECO:0007669"/>
    <property type="project" value="InterPro"/>
</dbReference>
<dbReference type="Proteomes" id="UP000694920">
    <property type="component" value="Unplaced"/>
</dbReference>
<protein>
    <submittedName>
        <fullName evidence="5">Leucine-rich PPR motif-containing protein, mitochondrial isoform X1</fullName>
    </submittedName>
</protein>
<evidence type="ECO:0000256" key="1">
    <source>
        <dbReference type="PROSITE-ProRule" id="PRU00708"/>
    </source>
</evidence>
<dbReference type="GO" id="GO:0003730">
    <property type="term" value="F:mRNA 3'-UTR binding"/>
    <property type="evidence" value="ECO:0007669"/>
    <property type="project" value="TreeGrafter"/>
</dbReference>
<keyword evidence="4" id="KW-1185">Reference proteome</keyword>
<proteinExistence type="predicted"/>
<dbReference type="KEGG" id="ccin:107264770"/>
<dbReference type="PROSITE" id="PS50190">
    <property type="entry name" value="SEC7"/>
    <property type="match status" value="1"/>
</dbReference>
<dbReference type="PANTHER" id="PTHR46669">
    <property type="entry name" value="LEUCINE-RICH PPR MOTIF-CONTAINING PROTEIN, MITOCHONDRIAL"/>
    <property type="match status" value="1"/>
</dbReference>
<dbReference type="InterPro" id="IPR000904">
    <property type="entry name" value="Sec7_dom"/>
</dbReference>
<feature type="coiled-coil region" evidence="2">
    <location>
        <begin position="1246"/>
        <end position="1273"/>
    </location>
</feature>
<dbReference type="InterPro" id="IPR011990">
    <property type="entry name" value="TPR-like_helical_dom_sf"/>
</dbReference>
<dbReference type="Pfam" id="PF13041">
    <property type="entry name" value="PPR_2"/>
    <property type="match status" value="1"/>
</dbReference>
<dbReference type="RefSeq" id="XP_015588867.1">
    <property type="nucleotide sequence ID" value="XM_015733381.2"/>
</dbReference>
<dbReference type="GO" id="GO:0005739">
    <property type="term" value="C:mitochondrion"/>
    <property type="evidence" value="ECO:0007669"/>
    <property type="project" value="TreeGrafter"/>
</dbReference>
<dbReference type="GO" id="GO:0005634">
    <property type="term" value="C:nucleus"/>
    <property type="evidence" value="ECO:0007669"/>
    <property type="project" value="TreeGrafter"/>
</dbReference>
<accession>A0AAJ7BL88</accession>
<dbReference type="GO" id="GO:0005085">
    <property type="term" value="F:guanyl-nucleotide exchange factor activity"/>
    <property type="evidence" value="ECO:0007669"/>
    <property type="project" value="InterPro"/>
</dbReference>
<sequence length="1335" mass="151924">MATILRSSRYIRRLSNLSRRIAFTSNDANTVSKLKLDASVCSSSPSFVKSYASKVAVKESSNLDINNELSKLNEDAKRFGRLRRVDVDNVLRNVKETKKLSSTQALMLISCCGNLLVDETPDTRLATVKEIWNLIEHLDVPVDISHYNALLKVYLENEYSFSPLNFLVELEKRNIEPNRVTYQRFITRYCNNGDIAGATKILEFMKEKQLPVNENVFNSLITGHARAGNLENAVNVLNVMKQGGVNPSATTYATLLCAYAEKGDIEAIRNTLATCQSQEIFLMDKDYMDIVYSLVLKGHKQYIEEIMSLSPKSAGYAFDATNLVHKLINIGEIDIALQVLLSVPRKVRNDGRTSTVGTYFVRKLVFCNVSPEKIIETCKFLESKELNNQAFSVAIEASFLKGNAALSIQLLEAWKETGATIKQHFFWPLFVAHGNQSNFQGILDTIDVMITKFELNPSIYTLKEYVLPHAVGSIEQIANALMEHNIQPLTIINAFAYMLLESGKSKEAYEFMVNYSTRLLTNILIRPLLDAFIINGDVESFVNVTRLLHESADLKDKDNEDEIEEAQQIRFNVPDTLLFRLLKMKSTKKVEVIEKILEGFTQQGFTISAEVANAVKESFSDKVTPKMSELLSQLTSGNLALNEIPRQNKSRHSIFLKKDLENIKAKGGSTNGLSKRLLIEYITAKDEENVSKLLKELHEGDFVFNAGLYAQLIDFYSAQENLSEAEKYFKELKNLDSSTRMDFVKTLRYAILLVKNDRHSEALQLIKDLPTFESMKEDKTFGETFLKRSVMLTRQLLNLVAEKSDPDQLNEFFEAIESKHLAQNVNAILNSLVKVHLIRNDLETALNTFEKLALQYKCTPYKQELAKKYILAEDAASLQRLTDISTQVHGEVNSLQDLAIAFIECDRIRQAKKIFETPGLFARDHRLITAAQNYAQDENKEYLQKLLEATKNTLFSNRSELYNLLLSVHYKDNNWTEGLATWTMMQEEDIQPSEKFLQQLATLLLKNGQDVPFVYEKPRLNFDNSSSKLIKNIEEHIKRREFQRIAKILDSGKSNAVKSAYVVMIGRLLDAEALDDAIEFTKCVVTRHPKIIQLNEFQSLMEKLGQAGKVDDITKIQELIPSAMSSTLFFNKYLLKAYMAAGKIEQFLENLEKKVISTPGSKWPNLLHNNVMLNILESEPSVVEKYKPYAEKLAEHGFIVPMNILWCYYFLNSNPNAEEIWSKYLVNSEKLFTKLILYTVDKNNDIELLKELVKKVQESNMSLQNRANAYNDMISLYNKKGLFQEGLELLNEIVKEVPLETVKASILQRLKEGIEKSGHSFPYILEPRQANAASA</sequence>
<dbReference type="Pfam" id="PF01535">
    <property type="entry name" value="PPR"/>
    <property type="match status" value="1"/>
</dbReference>
<evidence type="ECO:0000313" key="4">
    <source>
        <dbReference type="Proteomes" id="UP000694920"/>
    </source>
</evidence>
<feature type="domain" description="SEC7" evidence="3">
    <location>
        <begin position="610"/>
        <end position="819"/>
    </location>
</feature>
<dbReference type="NCBIfam" id="TIGR00756">
    <property type="entry name" value="PPR"/>
    <property type="match status" value="1"/>
</dbReference>
<feature type="repeat" description="PPR" evidence="1">
    <location>
        <begin position="213"/>
        <end position="247"/>
    </location>
</feature>
<evidence type="ECO:0000256" key="2">
    <source>
        <dbReference type="SAM" id="Coils"/>
    </source>
</evidence>
<gene>
    <name evidence="5" type="primary">LOC107264770</name>
</gene>
<reference evidence="5" key="1">
    <citation type="submission" date="2025-08" db="UniProtKB">
        <authorList>
            <consortium name="RefSeq"/>
        </authorList>
    </citation>
    <scope>IDENTIFICATION</scope>
</reference>
<dbReference type="GO" id="GO:0070129">
    <property type="term" value="P:regulation of mitochondrial translation"/>
    <property type="evidence" value="ECO:0007669"/>
    <property type="project" value="TreeGrafter"/>
</dbReference>
<dbReference type="PROSITE" id="PS51375">
    <property type="entry name" value="PPR"/>
    <property type="match status" value="2"/>
</dbReference>
<dbReference type="PANTHER" id="PTHR46669:SF1">
    <property type="entry name" value="LEUCINE-RICH PPR MOTIF-CONTAINING PROTEIN, MITOCHONDRIAL"/>
    <property type="match status" value="1"/>
</dbReference>
<dbReference type="Gene3D" id="1.25.40.10">
    <property type="entry name" value="Tetratricopeptide repeat domain"/>
    <property type="match status" value="2"/>
</dbReference>
<dbReference type="InterPro" id="IPR033490">
    <property type="entry name" value="LRP130"/>
</dbReference>
<dbReference type="GeneID" id="107264770"/>
<feature type="repeat" description="PPR" evidence="1">
    <location>
        <begin position="178"/>
        <end position="212"/>
    </location>
</feature>
<organism evidence="4 5">
    <name type="scientific">Cephus cinctus</name>
    <name type="common">Wheat stem sawfly</name>
    <dbReference type="NCBI Taxonomy" id="211228"/>
    <lineage>
        <taxon>Eukaryota</taxon>
        <taxon>Metazoa</taxon>
        <taxon>Ecdysozoa</taxon>
        <taxon>Arthropoda</taxon>
        <taxon>Hexapoda</taxon>
        <taxon>Insecta</taxon>
        <taxon>Pterygota</taxon>
        <taxon>Neoptera</taxon>
        <taxon>Endopterygota</taxon>
        <taxon>Hymenoptera</taxon>
        <taxon>Cephoidea</taxon>
        <taxon>Cephidae</taxon>
        <taxon>Cephus</taxon>
    </lineage>
</organism>
<evidence type="ECO:0000259" key="3">
    <source>
        <dbReference type="PROSITE" id="PS50190"/>
    </source>
</evidence>
<evidence type="ECO:0000313" key="5">
    <source>
        <dbReference type="RefSeq" id="XP_015588867.1"/>
    </source>
</evidence>
<dbReference type="CTD" id="35100"/>
<dbReference type="InterPro" id="IPR002885">
    <property type="entry name" value="PPR_rpt"/>
</dbReference>
<keyword evidence="2" id="KW-0175">Coiled coil</keyword>
<dbReference type="Pfam" id="PF13812">
    <property type="entry name" value="PPR_3"/>
    <property type="match status" value="1"/>
</dbReference>